<evidence type="ECO:0000313" key="2">
    <source>
        <dbReference type="Proteomes" id="UP001391051"/>
    </source>
</evidence>
<protein>
    <recommendedName>
        <fullName evidence="3">Ankyrin repeat protein</fullName>
    </recommendedName>
</protein>
<keyword evidence="2" id="KW-1185">Reference proteome</keyword>
<name>A0ABR1PUY8_9PEZI</name>
<reference evidence="1 2" key="1">
    <citation type="submission" date="2023-01" db="EMBL/GenBank/DDBJ databases">
        <title>Analysis of 21 Apiospora genomes using comparative genomics revels a genus with tremendous synthesis potential of carbohydrate active enzymes and secondary metabolites.</title>
        <authorList>
            <person name="Sorensen T."/>
        </authorList>
    </citation>
    <scope>NUCLEOTIDE SEQUENCE [LARGE SCALE GENOMIC DNA]</scope>
    <source>
        <strain evidence="1 2">CBS 24483</strain>
    </source>
</reference>
<dbReference type="GeneID" id="92082502"/>
<dbReference type="RefSeq" id="XP_066693583.1">
    <property type="nucleotide sequence ID" value="XM_066849440.1"/>
</dbReference>
<comment type="caution">
    <text evidence="1">The sequence shown here is derived from an EMBL/GenBank/DDBJ whole genome shotgun (WGS) entry which is preliminary data.</text>
</comment>
<dbReference type="Proteomes" id="UP001391051">
    <property type="component" value="Unassembled WGS sequence"/>
</dbReference>
<proteinExistence type="predicted"/>
<accession>A0ABR1PUY8</accession>
<evidence type="ECO:0000313" key="1">
    <source>
        <dbReference type="EMBL" id="KAK7940831.1"/>
    </source>
</evidence>
<dbReference type="EMBL" id="JAQQWE010000009">
    <property type="protein sequence ID" value="KAK7940831.1"/>
    <property type="molecule type" value="Genomic_DNA"/>
</dbReference>
<organism evidence="1 2">
    <name type="scientific">Apiospora aurea</name>
    <dbReference type="NCBI Taxonomy" id="335848"/>
    <lineage>
        <taxon>Eukaryota</taxon>
        <taxon>Fungi</taxon>
        <taxon>Dikarya</taxon>
        <taxon>Ascomycota</taxon>
        <taxon>Pezizomycotina</taxon>
        <taxon>Sordariomycetes</taxon>
        <taxon>Xylariomycetidae</taxon>
        <taxon>Amphisphaeriales</taxon>
        <taxon>Apiosporaceae</taxon>
        <taxon>Apiospora</taxon>
    </lineage>
</organism>
<sequence length="170" mass="18738">MPLEHAIRDEQWPCVFRLLHHGADPKFLETAYDDQSYQHYALPIVNALKRQINLIGGGGDDDGQAAARDTVVATEYMETIDGLASLLQERIATGVYSSSSGDLKPIFSIQECDIEGDVCLSTQHPTHLLARDVPMAQKCALLRLLTDDDGRRLEGIIAGCLRPSVLYNDT</sequence>
<evidence type="ECO:0008006" key="3">
    <source>
        <dbReference type="Google" id="ProtNLM"/>
    </source>
</evidence>
<gene>
    <name evidence="1" type="ORF">PG986_013218</name>
</gene>